<gene>
    <name evidence="1" type="ORF">CR513_21839</name>
</gene>
<reference evidence="1" key="1">
    <citation type="submission" date="2018-05" db="EMBL/GenBank/DDBJ databases">
        <title>Draft genome of Mucuna pruriens seed.</title>
        <authorList>
            <person name="Nnadi N.E."/>
            <person name="Vos R."/>
            <person name="Hasami M.H."/>
            <person name="Devisetty U.K."/>
            <person name="Aguiy J.C."/>
        </authorList>
    </citation>
    <scope>NUCLEOTIDE SEQUENCE [LARGE SCALE GENOMIC DNA]</scope>
    <source>
        <strain evidence="1">JCA_2017</strain>
    </source>
</reference>
<accession>A0A371GYJ3</accession>
<dbReference type="AlphaFoldDB" id="A0A371GYJ3"/>
<feature type="non-terminal residue" evidence="1">
    <location>
        <position position="162"/>
    </location>
</feature>
<evidence type="ECO:0000313" key="2">
    <source>
        <dbReference type="Proteomes" id="UP000257109"/>
    </source>
</evidence>
<sequence>SNPRKLHVYDLQIDRTFHRLLRSLRSSEVVNSSSLNNCAIASNVANFGSNFDFDPFNIVDSDIADFDSNFGVEFGVRGSTDNQILENKITELTPLVKQLSIGQHHISPLVRVCGICAFVEHPTNVCPTLQEIEPQRYQLLSPFKQQQPMQPVQQSSLEDLVK</sequence>
<organism evidence="1 2">
    <name type="scientific">Mucuna pruriens</name>
    <name type="common">Velvet bean</name>
    <name type="synonym">Dolichos pruriens</name>
    <dbReference type="NCBI Taxonomy" id="157652"/>
    <lineage>
        <taxon>Eukaryota</taxon>
        <taxon>Viridiplantae</taxon>
        <taxon>Streptophyta</taxon>
        <taxon>Embryophyta</taxon>
        <taxon>Tracheophyta</taxon>
        <taxon>Spermatophyta</taxon>
        <taxon>Magnoliopsida</taxon>
        <taxon>eudicotyledons</taxon>
        <taxon>Gunneridae</taxon>
        <taxon>Pentapetalae</taxon>
        <taxon>rosids</taxon>
        <taxon>fabids</taxon>
        <taxon>Fabales</taxon>
        <taxon>Fabaceae</taxon>
        <taxon>Papilionoideae</taxon>
        <taxon>50 kb inversion clade</taxon>
        <taxon>NPAAA clade</taxon>
        <taxon>indigoferoid/millettioid clade</taxon>
        <taxon>Phaseoleae</taxon>
        <taxon>Mucuna</taxon>
    </lineage>
</organism>
<evidence type="ECO:0000313" key="1">
    <source>
        <dbReference type="EMBL" id="RDX95614.1"/>
    </source>
</evidence>
<name>A0A371GYJ3_MUCPR</name>
<protein>
    <submittedName>
        <fullName evidence="1">Uncharacterized protein</fullName>
    </submittedName>
</protein>
<dbReference type="Proteomes" id="UP000257109">
    <property type="component" value="Unassembled WGS sequence"/>
</dbReference>
<comment type="caution">
    <text evidence="1">The sequence shown here is derived from an EMBL/GenBank/DDBJ whole genome shotgun (WGS) entry which is preliminary data.</text>
</comment>
<feature type="non-terminal residue" evidence="1">
    <location>
        <position position="1"/>
    </location>
</feature>
<keyword evidence="2" id="KW-1185">Reference proteome</keyword>
<proteinExistence type="predicted"/>
<dbReference type="EMBL" id="QJKJ01004088">
    <property type="protein sequence ID" value="RDX95614.1"/>
    <property type="molecule type" value="Genomic_DNA"/>
</dbReference>